<accession>A0ABU9YYP4</accession>
<gene>
    <name evidence="3" type="ORF">ABDB84_08870</name>
</gene>
<organism evidence="3 4">
    <name type="scientific">Uliginosibacterium sediminicola</name>
    <dbReference type="NCBI Taxonomy" id="2024550"/>
    <lineage>
        <taxon>Bacteria</taxon>
        <taxon>Pseudomonadati</taxon>
        <taxon>Pseudomonadota</taxon>
        <taxon>Betaproteobacteria</taxon>
        <taxon>Rhodocyclales</taxon>
        <taxon>Zoogloeaceae</taxon>
        <taxon>Uliginosibacterium</taxon>
    </lineage>
</organism>
<reference evidence="3 4" key="1">
    <citation type="journal article" date="2018" name="Int. J. Syst. Evol. Microbiol.">
        <title>Uliginosibacterium sediminicola sp. nov., isolated from freshwater sediment.</title>
        <authorList>
            <person name="Hwang W.M."/>
            <person name="Kim S.M."/>
            <person name="Kang K."/>
            <person name="Ahn T.Y."/>
        </authorList>
    </citation>
    <scope>NUCLEOTIDE SEQUENCE [LARGE SCALE GENOMIC DNA]</scope>
    <source>
        <strain evidence="3 4">M1-21</strain>
    </source>
</reference>
<evidence type="ECO:0000313" key="4">
    <source>
        <dbReference type="Proteomes" id="UP001410394"/>
    </source>
</evidence>
<feature type="signal peptide" evidence="1">
    <location>
        <begin position="1"/>
        <end position="19"/>
    </location>
</feature>
<proteinExistence type="predicted"/>
<keyword evidence="1" id="KW-0732">Signal</keyword>
<evidence type="ECO:0000313" key="3">
    <source>
        <dbReference type="EMBL" id="MEN3068587.1"/>
    </source>
</evidence>
<dbReference type="Pfam" id="PF05117">
    <property type="entry name" value="DUF695"/>
    <property type="match status" value="1"/>
</dbReference>
<dbReference type="Proteomes" id="UP001410394">
    <property type="component" value="Unassembled WGS sequence"/>
</dbReference>
<name>A0ABU9YYP4_9RHOO</name>
<protein>
    <submittedName>
        <fullName evidence="3">DUF695 domain-containing protein</fullName>
    </submittedName>
</protein>
<comment type="caution">
    <text evidence="3">The sequence shown here is derived from an EMBL/GenBank/DDBJ whole genome shotgun (WGS) entry which is preliminary data.</text>
</comment>
<dbReference type="EMBL" id="JBDIVE010000003">
    <property type="protein sequence ID" value="MEN3068587.1"/>
    <property type="molecule type" value="Genomic_DNA"/>
</dbReference>
<dbReference type="InterPro" id="IPR016097">
    <property type="entry name" value="DUF695"/>
</dbReference>
<keyword evidence="4" id="KW-1185">Reference proteome</keyword>
<evidence type="ECO:0000259" key="2">
    <source>
        <dbReference type="Pfam" id="PF05117"/>
    </source>
</evidence>
<sequence length="157" mass="18032">MSRAFFVLLLTLMTNIASAQVWATAVSKNEREGTAIVYRYVQEFAEDFDRSTQPNRVILVWRYNGEKGMPSIEERERMEELESSLEAAVEKDGFSTLALVSTGDNLKEWMYYANSENEFLLRLNAALGHKKPFPIEVHASPDPQWNTYTRFISGVKQ</sequence>
<evidence type="ECO:0000256" key="1">
    <source>
        <dbReference type="SAM" id="SignalP"/>
    </source>
</evidence>
<feature type="chain" id="PRO_5047457409" evidence="1">
    <location>
        <begin position="20"/>
        <end position="157"/>
    </location>
</feature>
<feature type="domain" description="DUF695" evidence="2">
    <location>
        <begin position="22"/>
        <end position="152"/>
    </location>
</feature>